<dbReference type="PANTHER" id="PTHR38682:SF1">
    <property type="entry name" value="V-TYPE ATP SYNTHASE SUBUNIT C"/>
    <property type="match status" value="1"/>
</dbReference>
<sequence length="348" mass="42070">MNNVVKFSAVNTKIQSMSGKLLKEEDYKKIIALKSTREIAAYLRDNTFYGEFFKDIDLSDIHRDELERHLKQGLISHMDKLIHYFNGNYRSFFKCFYMKYEIYDLKKAARMIHIDKSYSNLRENLVFAGKYRYIDVEAIIKAKSIAEIIYALKDTVYEPFLKNLIDGNEKESLFRFEMALDRAFFSVMEENVKKLDKRDQSAFFELYGSYIDMLNLQWIYRGKKYYNLTPEELFNYTINRGLKFNYVKIKEFCYSNNIQDFINKTKDTPYSFMFKENETQEIFMERRMNRYMYFKTKYAKQRFKLDLSVVIAYMDLIEFEIKDIISMIENVRYGMNFEETKKYLIKAI</sequence>
<evidence type="ECO:0000313" key="4">
    <source>
        <dbReference type="EMBL" id="SKA90488.1"/>
    </source>
</evidence>
<accession>A0A1T4XMV0</accession>
<dbReference type="STRING" id="1147123.SAMN05443428_11081"/>
<dbReference type="SUPFAM" id="SSF103486">
    <property type="entry name" value="V-type ATP synthase subunit C"/>
    <property type="match status" value="1"/>
</dbReference>
<gene>
    <name evidence="4" type="ORF">SAMN05443428_11081</name>
</gene>
<keyword evidence="3" id="KW-0406">Ion transport</keyword>
<dbReference type="Gene3D" id="1.20.1690.10">
    <property type="entry name" value="V-type ATP synthase subunit C domain"/>
    <property type="match status" value="2"/>
</dbReference>
<dbReference type="InterPro" id="IPR035067">
    <property type="entry name" value="V-type_ATPase_csu/dsu"/>
</dbReference>
<dbReference type="InterPro" id="IPR050873">
    <property type="entry name" value="V-ATPase_V0D/AC39_subunit"/>
</dbReference>
<reference evidence="5" key="1">
    <citation type="submission" date="2017-02" db="EMBL/GenBank/DDBJ databases">
        <authorList>
            <person name="Varghese N."/>
            <person name="Submissions S."/>
        </authorList>
    </citation>
    <scope>NUCLEOTIDE SEQUENCE [LARGE SCALE GENOMIC DNA]</scope>
    <source>
        <strain evidence="5">USBA 833</strain>
    </source>
</reference>
<dbReference type="Pfam" id="PF01992">
    <property type="entry name" value="vATP-synt_AC39"/>
    <property type="match status" value="1"/>
</dbReference>
<dbReference type="AlphaFoldDB" id="A0A1T4XMV0"/>
<dbReference type="InterPro" id="IPR002843">
    <property type="entry name" value="ATPase_V0-cplx_csu/dsu"/>
</dbReference>
<proteinExistence type="inferred from homology"/>
<dbReference type="OrthoDB" id="9816136at2"/>
<dbReference type="InterPro" id="IPR044911">
    <property type="entry name" value="V-type_ATPase_csu/dsu_dom_3"/>
</dbReference>
<dbReference type="InterPro" id="IPR036079">
    <property type="entry name" value="ATPase_csu/dsu_sf"/>
</dbReference>
<keyword evidence="5" id="KW-1185">Reference proteome</keyword>
<keyword evidence="2" id="KW-0813">Transport</keyword>
<dbReference type="Proteomes" id="UP000190105">
    <property type="component" value="Unassembled WGS sequence"/>
</dbReference>
<protein>
    <submittedName>
        <fullName evidence="4">V/A-type H+-transporting ATPase subunit C</fullName>
    </submittedName>
</protein>
<organism evidence="4 5">
    <name type="scientific">Caloramator quimbayensis</name>
    <dbReference type="NCBI Taxonomy" id="1147123"/>
    <lineage>
        <taxon>Bacteria</taxon>
        <taxon>Bacillati</taxon>
        <taxon>Bacillota</taxon>
        <taxon>Clostridia</taxon>
        <taxon>Eubacteriales</taxon>
        <taxon>Clostridiaceae</taxon>
        <taxon>Caloramator</taxon>
    </lineage>
</organism>
<dbReference type="RefSeq" id="WP_078696610.1">
    <property type="nucleotide sequence ID" value="NZ_FUYH01000010.1"/>
</dbReference>
<evidence type="ECO:0000256" key="3">
    <source>
        <dbReference type="ARBA" id="ARBA00023065"/>
    </source>
</evidence>
<evidence type="ECO:0000313" key="5">
    <source>
        <dbReference type="Proteomes" id="UP000190105"/>
    </source>
</evidence>
<dbReference type="PANTHER" id="PTHR38682">
    <property type="entry name" value="V-TYPE ATP SYNTHASE SUBUNIT C"/>
    <property type="match status" value="1"/>
</dbReference>
<dbReference type="GO" id="GO:0046961">
    <property type="term" value="F:proton-transporting ATPase activity, rotational mechanism"/>
    <property type="evidence" value="ECO:0007669"/>
    <property type="project" value="InterPro"/>
</dbReference>
<name>A0A1T4XMV0_9CLOT</name>
<comment type="similarity">
    <text evidence="1">Belongs to the V-ATPase V0D/AC39 subunit family.</text>
</comment>
<evidence type="ECO:0000256" key="1">
    <source>
        <dbReference type="ARBA" id="ARBA00006709"/>
    </source>
</evidence>
<dbReference type="Gene3D" id="1.10.132.50">
    <property type="entry name" value="ATP synthase (C/AC39) subunit, domain 3"/>
    <property type="match status" value="1"/>
</dbReference>
<dbReference type="EMBL" id="FUYH01000010">
    <property type="protein sequence ID" value="SKA90488.1"/>
    <property type="molecule type" value="Genomic_DNA"/>
</dbReference>
<evidence type="ECO:0000256" key="2">
    <source>
        <dbReference type="ARBA" id="ARBA00022448"/>
    </source>
</evidence>